<dbReference type="EMBL" id="CP006773">
    <property type="protein sequence ID" value="AHD03096.1"/>
    <property type="molecule type" value="Genomic_DNA"/>
</dbReference>
<protein>
    <submittedName>
        <fullName evidence="1">Uncharacterized protein</fullName>
    </submittedName>
</protein>
<evidence type="ECO:0000313" key="1">
    <source>
        <dbReference type="EMBL" id="AHD03096.1"/>
    </source>
</evidence>
<organism evidence="1 2">
    <name type="scientific">Leisingera methylohalidivorans DSM 14336</name>
    <dbReference type="NCBI Taxonomy" id="999552"/>
    <lineage>
        <taxon>Bacteria</taxon>
        <taxon>Pseudomonadati</taxon>
        <taxon>Pseudomonadota</taxon>
        <taxon>Alphaproteobacteria</taxon>
        <taxon>Rhodobacterales</taxon>
        <taxon>Roseobacteraceae</taxon>
        <taxon>Leisingera</taxon>
    </lineage>
</organism>
<dbReference type="PATRIC" id="fig|999552.6.peg.2262"/>
<keyword evidence="2" id="KW-1185">Reference proteome</keyword>
<dbReference type="Proteomes" id="UP000018780">
    <property type="component" value="Chromosome"/>
</dbReference>
<proteinExistence type="predicted"/>
<gene>
    <name evidence="1" type="ORF">METH_11350</name>
</gene>
<sequence length="109" mass="11951">MFNIIERPTFTRTVKVRVPKGDGVDEQDFKATFNAMDDDALKGLGMADIEGTKEFLRQAVASLDDLAGADGKPIPYSDEIRETVFKLPYARIALMGAYHNGMNGLLPGN</sequence>
<evidence type="ECO:0000313" key="2">
    <source>
        <dbReference type="Proteomes" id="UP000018780"/>
    </source>
</evidence>
<dbReference type="HOGENOM" id="CLU_173406_0_0_5"/>
<dbReference type="AlphaFoldDB" id="V9VWE6"/>
<dbReference type="RefSeq" id="WP_024090510.1">
    <property type="nucleotide sequence ID" value="NC_023135.1"/>
</dbReference>
<accession>V9VWE6</accession>
<name>V9VWE6_9RHOB</name>
<dbReference type="STRING" id="999552.METH_11350"/>
<dbReference type="OrthoDB" id="7743875at2"/>
<dbReference type="KEGG" id="lmd:METH_11350"/>
<reference evidence="1 2" key="1">
    <citation type="submission" date="2013-09" db="EMBL/GenBank/DDBJ databases">
        <authorList>
            <consortium name="DOE Joint Genome Institute"/>
            <person name="Klenk H.-P."/>
            <person name="Huntemann M."/>
            <person name="Han J."/>
            <person name="Chen A."/>
            <person name="Kyrpides N."/>
            <person name="Mavromatis K."/>
            <person name="Markowitz V."/>
            <person name="Palaniappan K."/>
            <person name="Ivanova N."/>
            <person name="Schaumberg A."/>
            <person name="Pati A."/>
            <person name="Liolios K."/>
            <person name="Nordberg H.P."/>
            <person name="Cantor M.N."/>
            <person name="Hua S.X."/>
            <person name="Woyke T."/>
        </authorList>
    </citation>
    <scope>NUCLEOTIDE SEQUENCE [LARGE SCALE GENOMIC DNA]</scope>
    <source>
        <strain evidence="1 2">DSM 14336</strain>
    </source>
</reference>